<evidence type="ECO:0000256" key="3">
    <source>
        <dbReference type="ARBA" id="ARBA00022763"/>
    </source>
</evidence>
<dbReference type="OrthoDB" id="361494at2759"/>
<dbReference type="Pfam" id="PF00400">
    <property type="entry name" value="WD40"/>
    <property type="match status" value="5"/>
</dbReference>
<proteinExistence type="predicted"/>
<dbReference type="SMART" id="SM00320">
    <property type="entry name" value="WD40"/>
    <property type="match status" value="5"/>
</dbReference>
<dbReference type="SUPFAM" id="SSF50978">
    <property type="entry name" value="WD40 repeat-like"/>
    <property type="match status" value="1"/>
</dbReference>
<protein>
    <submittedName>
        <fullName evidence="6">Uncharacterized protein</fullName>
    </submittedName>
</protein>
<dbReference type="InParanoid" id="A0A1X7UGN6"/>
<dbReference type="InterPro" id="IPR036322">
    <property type="entry name" value="WD40_repeat_dom_sf"/>
</dbReference>
<keyword evidence="1 5" id="KW-0853">WD repeat</keyword>
<dbReference type="InterPro" id="IPR020472">
    <property type="entry name" value="WD40_PAC1"/>
</dbReference>
<feature type="repeat" description="WD" evidence="5">
    <location>
        <begin position="96"/>
        <end position="138"/>
    </location>
</feature>
<evidence type="ECO:0000313" key="6">
    <source>
        <dbReference type="EnsemblMetazoa" id="Aqu2.1.26641_001"/>
    </source>
</evidence>
<reference evidence="7" key="1">
    <citation type="journal article" date="2010" name="Nature">
        <title>The Amphimedon queenslandica genome and the evolution of animal complexity.</title>
        <authorList>
            <person name="Srivastava M."/>
            <person name="Simakov O."/>
            <person name="Chapman J."/>
            <person name="Fahey B."/>
            <person name="Gauthier M.E."/>
            <person name="Mitros T."/>
            <person name="Richards G.S."/>
            <person name="Conaco C."/>
            <person name="Dacre M."/>
            <person name="Hellsten U."/>
            <person name="Larroux C."/>
            <person name="Putnam N.H."/>
            <person name="Stanke M."/>
            <person name="Adamska M."/>
            <person name="Darling A."/>
            <person name="Degnan S.M."/>
            <person name="Oakley T.H."/>
            <person name="Plachetzki D.C."/>
            <person name="Zhai Y."/>
            <person name="Adamski M."/>
            <person name="Calcino A."/>
            <person name="Cummins S.F."/>
            <person name="Goodstein D.M."/>
            <person name="Harris C."/>
            <person name="Jackson D.J."/>
            <person name="Leys S.P."/>
            <person name="Shu S."/>
            <person name="Woodcroft B.J."/>
            <person name="Vervoort M."/>
            <person name="Kosik K.S."/>
            <person name="Manning G."/>
            <person name="Degnan B.M."/>
            <person name="Rokhsar D.S."/>
        </authorList>
    </citation>
    <scope>NUCLEOTIDE SEQUENCE [LARGE SCALE GENOMIC DNA]</scope>
</reference>
<dbReference type="InterPro" id="IPR015943">
    <property type="entry name" value="WD40/YVTN_repeat-like_dom_sf"/>
</dbReference>
<dbReference type="GO" id="GO:0000109">
    <property type="term" value="C:nucleotide-excision repair complex"/>
    <property type="evidence" value="ECO:0007669"/>
    <property type="project" value="TreeGrafter"/>
</dbReference>
<dbReference type="GO" id="GO:0006283">
    <property type="term" value="P:transcription-coupled nucleotide-excision repair"/>
    <property type="evidence" value="ECO:0007669"/>
    <property type="project" value="InterPro"/>
</dbReference>
<dbReference type="KEGG" id="aqu:100641134"/>
<dbReference type="PROSITE" id="PS50082">
    <property type="entry name" value="WD_REPEATS_2"/>
    <property type="match status" value="4"/>
</dbReference>
<dbReference type="Proteomes" id="UP000007879">
    <property type="component" value="Unassembled WGS sequence"/>
</dbReference>
<dbReference type="EnsemblMetazoa" id="XM_019998941.1">
    <property type="protein sequence ID" value="XP_019854500.1"/>
    <property type="gene ID" value="LOC100641134"/>
</dbReference>
<dbReference type="PRINTS" id="PR00320">
    <property type="entry name" value="GPROTEINBRPT"/>
</dbReference>
<feature type="repeat" description="WD" evidence="5">
    <location>
        <begin position="237"/>
        <end position="278"/>
    </location>
</feature>
<keyword evidence="4" id="KW-0234">DNA repair</keyword>
<dbReference type="GO" id="GO:0043161">
    <property type="term" value="P:proteasome-mediated ubiquitin-dependent protein catabolic process"/>
    <property type="evidence" value="ECO:0007669"/>
    <property type="project" value="TreeGrafter"/>
</dbReference>
<name>A0A1X7UGN6_AMPQE</name>
<dbReference type="GO" id="GO:0031464">
    <property type="term" value="C:Cul4A-RING E3 ubiquitin ligase complex"/>
    <property type="evidence" value="ECO:0007669"/>
    <property type="project" value="TreeGrafter"/>
</dbReference>
<keyword evidence="7" id="KW-1185">Reference proteome</keyword>
<evidence type="ECO:0000313" key="7">
    <source>
        <dbReference type="Proteomes" id="UP000007879"/>
    </source>
</evidence>
<dbReference type="EnsemblMetazoa" id="Aqu2.1.26641_001">
    <property type="protein sequence ID" value="Aqu2.1.26641_001"/>
    <property type="gene ID" value="Aqu2.1.26641"/>
</dbReference>
<dbReference type="InterPro" id="IPR019775">
    <property type="entry name" value="WD40_repeat_CS"/>
</dbReference>
<dbReference type="AlphaFoldDB" id="A0A1X7UGN6"/>
<dbReference type="PROSITE" id="PS50294">
    <property type="entry name" value="WD_REPEATS_REGION"/>
    <property type="match status" value="4"/>
</dbReference>
<evidence type="ECO:0000256" key="1">
    <source>
        <dbReference type="ARBA" id="ARBA00022574"/>
    </source>
</evidence>
<dbReference type="PANTHER" id="PTHR46202">
    <property type="entry name" value="DNA EXCISION REPAIR PROTEIN ERCC-8"/>
    <property type="match status" value="1"/>
</dbReference>
<dbReference type="eggNOG" id="KOG4283">
    <property type="taxonomic scope" value="Eukaryota"/>
</dbReference>
<dbReference type="PROSITE" id="PS00678">
    <property type="entry name" value="WD_REPEATS_1"/>
    <property type="match status" value="2"/>
</dbReference>
<reference evidence="6" key="2">
    <citation type="submission" date="2017-05" db="UniProtKB">
        <authorList>
            <consortium name="EnsemblMetazoa"/>
        </authorList>
    </citation>
    <scope>IDENTIFICATION</scope>
</reference>
<keyword evidence="3" id="KW-0227">DNA damage</keyword>
<evidence type="ECO:0000256" key="5">
    <source>
        <dbReference type="PROSITE-ProRule" id="PRU00221"/>
    </source>
</evidence>
<dbReference type="PANTHER" id="PTHR46202:SF1">
    <property type="entry name" value="DNA EXCISION REPAIR PROTEIN ERCC-8"/>
    <property type="match status" value="1"/>
</dbReference>
<dbReference type="InterPro" id="IPR042238">
    <property type="entry name" value="Rad28/ERCC8/Ckn1/ATCSA-1"/>
</dbReference>
<evidence type="ECO:0000256" key="4">
    <source>
        <dbReference type="ARBA" id="ARBA00023204"/>
    </source>
</evidence>
<feature type="repeat" description="WD" evidence="5">
    <location>
        <begin position="329"/>
        <end position="370"/>
    </location>
</feature>
<keyword evidence="2" id="KW-0677">Repeat</keyword>
<dbReference type="Gene3D" id="2.130.10.10">
    <property type="entry name" value="YVTN repeat-like/Quinoprotein amine dehydrogenase"/>
    <property type="match status" value="1"/>
</dbReference>
<evidence type="ECO:0000256" key="2">
    <source>
        <dbReference type="ARBA" id="ARBA00022737"/>
    </source>
</evidence>
<organism evidence="6">
    <name type="scientific">Amphimedon queenslandica</name>
    <name type="common">Sponge</name>
    <dbReference type="NCBI Taxonomy" id="400682"/>
    <lineage>
        <taxon>Eukaryota</taxon>
        <taxon>Metazoa</taxon>
        <taxon>Porifera</taxon>
        <taxon>Demospongiae</taxon>
        <taxon>Heteroscleromorpha</taxon>
        <taxon>Haplosclerida</taxon>
        <taxon>Niphatidae</taxon>
        <taxon>Amphimedon</taxon>
    </lineage>
</organism>
<sequence>MIQLLRDRRAGLEEEWTLPKVYATHKWTQLSLSRNREFERSHDNGITSMQLDHTSQRYLLSGTTDGSIFIQDTRYQVGVARQTCPTVAFNRGSTTPSSHTHSISELKWYPHDTGIFTSSSMDKTLRIWDTNEMCVVENFKMSTPIYTHDLAKAIKHTLTAVGTKDGIVTICDMNSGSSSHILKRHKKPVMTVQWSPSDEYTLATGSQDNQILFWDIRKTRCPLVSLDQHNGSQGKNSTAHNGYVLGLQFTTDGLFLISSGSDQRLRLWDVSSTSNMLINYGRIPHSFKNQTHHFSLTPPSLSFTPHLLVPSHSDVSIYELFTGRNVSKLKGHYSSVTSIDVNSNDIEVYTGSTDNTVLIWTAVNSIELNTESKLSRQSVIYNDTWSDED</sequence>
<feature type="repeat" description="WD" evidence="5">
    <location>
        <begin position="182"/>
        <end position="224"/>
    </location>
</feature>
<accession>A0A1X7UGN6</accession>
<gene>
    <name evidence="6" type="primary">100641134</name>
</gene>
<dbReference type="GO" id="GO:0000209">
    <property type="term" value="P:protein polyubiquitination"/>
    <property type="evidence" value="ECO:0007669"/>
    <property type="project" value="TreeGrafter"/>
</dbReference>
<dbReference type="STRING" id="400682.A0A1X7UGN6"/>
<dbReference type="InterPro" id="IPR001680">
    <property type="entry name" value="WD40_rpt"/>
</dbReference>